<organism evidence="1 2">
    <name type="scientific">[Myrmecia] bisecta</name>
    <dbReference type="NCBI Taxonomy" id="41462"/>
    <lineage>
        <taxon>Eukaryota</taxon>
        <taxon>Viridiplantae</taxon>
        <taxon>Chlorophyta</taxon>
        <taxon>core chlorophytes</taxon>
        <taxon>Trebouxiophyceae</taxon>
        <taxon>Trebouxiales</taxon>
        <taxon>Trebouxiaceae</taxon>
        <taxon>Myrmecia</taxon>
    </lineage>
</organism>
<dbReference type="PANTHER" id="PTHR31834:SF1">
    <property type="entry name" value="INITIATION-SPECIFIC ALPHA-1,6-MANNOSYLTRANSFERASE"/>
    <property type="match status" value="1"/>
</dbReference>
<dbReference type="SUPFAM" id="SSF53448">
    <property type="entry name" value="Nucleotide-diphospho-sugar transferases"/>
    <property type="match status" value="1"/>
</dbReference>
<dbReference type="PANTHER" id="PTHR31834">
    <property type="entry name" value="INITIATION-SPECIFIC ALPHA-1,6-MANNOSYLTRANSFERASE"/>
    <property type="match status" value="1"/>
</dbReference>
<dbReference type="Pfam" id="PF04488">
    <property type="entry name" value="Gly_transf_sug"/>
    <property type="match status" value="1"/>
</dbReference>
<evidence type="ECO:0008006" key="3">
    <source>
        <dbReference type="Google" id="ProtNLM"/>
    </source>
</evidence>
<dbReference type="GO" id="GO:0006487">
    <property type="term" value="P:protein N-linked glycosylation"/>
    <property type="evidence" value="ECO:0007669"/>
    <property type="project" value="TreeGrafter"/>
</dbReference>
<dbReference type="GO" id="GO:0000009">
    <property type="term" value="F:alpha-1,6-mannosyltransferase activity"/>
    <property type="evidence" value="ECO:0007669"/>
    <property type="project" value="InterPro"/>
</dbReference>
<sequence>MSIHSSGHTLAHTPQYNFTDWSEHSVALAKGLMAWQDQAWWTTRPHHGGVNHIPPNLFLKVANKERLADHTKEFVAGCQEMNPEFDVHIYDAVEAETSVGSLAPALLAMWPYLEPVERADLWRYLILYSSGGVYLDSDVQCVLPFREWNHPFQHPARVLVGIEAINAPNCYQPVQFCQYTFAAAPGHPLFARVIDYIVAKFLLDRRWEGGAEQPSPLLSTGPFIWTEAIIEYLWEQGLTSLDVANVPFKIDDVGFLPMTAFAHTGVGEREDLWPEGRQYVKHYFKGTWRPEGDPLRQGNPA</sequence>
<dbReference type="Proteomes" id="UP001489004">
    <property type="component" value="Unassembled WGS sequence"/>
</dbReference>
<keyword evidence="2" id="KW-1185">Reference proteome</keyword>
<proteinExistence type="predicted"/>
<dbReference type="InterPro" id="IPR039367">
    <property type="entry name" value="Och1-like"/>
</dbReference>
<dbReference type="AlphaFoldDB" id="A0AAW1PQZ6"/>
<dbReference type="Gene3D" id="3.90.550.20">
    <property type="match status" value="1"/>
</dbReference>
<dbReference type="GO" id="GO:0000136">
    <property type="term" value="C:mannan polymerase complex"/>
    <property type="evidence" value="ECO:0007669"/>
    <property type="project" value="TreeGrafter"/>
</dbReference>
<name>A0AAW1PQZ6_9CHLO</name>
<reference evidence="1 2" key="1">
    <citation type="journal article" date="2024" name="Nat. Commun.">
        <title>Phylogenomics reveals the evolutionary origins of lichenization in chlorophyte algae.</title>
        <authorList>
            <person name="Puginier C."/>
            <person name="Libourel C."/>
            <person name="Otte J."/>
            <person name="Skaloud P."/>
            <person name="Haon M."/>
            <person name="Grisel S."/>
            <person name="Petersen M."/>
            <person name="Berrin J.G."/>
            <person name="Delaux P.M."/>
            <person name="Dal Grande F."/>
            <person name="Keller J."/>
        </authorList>
    </citation>
    <scope>NUCLEOTIDE SEQUENCE [LARGE SCALE GENOMIC DNA]</scope>
    <source>
        <strain evidence="1 2">SAG 2043</strain>
    </source>
</reference>
<evidence type="ECO:0000313" key="1">
    <source>
        <dbReference type="EMBL" id="KAK9810518.1"/>
    </source>
</evidence>
<evidence type="ECO:0000313" key="2">
    <source>
        <dbReference type="Proteomes" id="UP001489004"/>
    </source>
</evidence>
<gene>
    <name evidence="1" type="ORF">WJX72_012061</name>
</gene>
<accession>A0AAW1PQZ6</accession>
<dbReference type="EMBL" id="JALJOR010000010">
    <property type="protein sequence ID" value="KAK9810518.1"/>
    <property type="molecule type" value="Genomic_DNA"/>
</dbReference>
<protein>
    <recommendedName>
        <fullName evidence="3">Initiation-specific alpha-1,6-mannosyltransferase</fullName>
    </recommendedName>
</protein>
<comment type="caution">
    <text evidence="1">The sequence shown here is derived from an EMBL/GenBank/DDBJ whole genome shotgun (WGS) entry which is preliminary data.</text>
</comment>
<dbReference type="InterPro" id="IPR029044">
    <property type="entry name" value="Nucleotide-diphossugar_trans"/>
</dbReference>
<dbReference type="InterPro" id="IPR007577">
    <property type="entry name" value="GlycoTrfase_DXD_sugar-bd_CS"/>
</dbReference>